<organism evidence="1 2">
    <name type="scientific">Marisediminicola antarctica</name>
    <dbReference type="NCBI Taxonomy" id="674079"/>
    <lineage>
        <taxon>Bacteria</taxon>
        <taxon>Bacillati</taxon>
        <taxon>Actinomycetota</taxon>
        <taxon>Actinomycetes</taxon>
        <taxon>Micrococcales</taxon>
        <taxon>Microbacteriaceae</taxon>
        <taxon>Marisediminicola</taxon>
    </lineage>
</organism>
<accession>A0A7L5AGH1</accession>
<dbReference type="AlphaFoldDB" id="A0A7L5AGH1"/>
<dbReference type="EMBL" id="CP017146">
    <property type="protein sequence ID" value="QHO68845.1"/>
    <property type="molecule type" value="Genomic_DNA"/>
</dbReference>
<protein>
    <submittedName>
        <fullName evidence="1">Uncharacterized protein</fullName>
    </submittedName>
</protein>
<gene>
    <name evidence="1" type="ORF">BHD05_03510</name>
</gene>
<proteinExistence type="predicted"/>
<evidence type="ECO:0000313" key="2">
    <source>
        <dbReference type="Proteomes" id="UP000464507"/>
    </source>
</evidence>
<dbReference type="Proteomes" id="UP000464507">
    <property type="component" value="Chromosome"/>
</dbReference>
<dbReference type="RefSeq" id="WP_161885208.1">
    <property type="nucleotide sequence ID" value="NZ_CP017146.1"/>
</dbReference>
<dbReference type="KEGG" id="mant:BHD05_03510"/>
<sequence length="73" mass="7768">MTGEGVSGGGTGQSGTGQSIKGIVRDLLADIQLGHIDDDVVNVLTERLRRAGLEVRPEEVEDLAEEIENHASR</sequence>
<evidence type="ECO:0000313" key="1">
    <source>
        <dbReference type="EMBL" id="QHO68845.1"/>
    </source>
</evidence>
<keyword evidence="2" id="KW-1185">Reference proteome</keyword>
<reference evidence="1 2" key="1">
    <citation type="submission" date="2016-09" db="EMBL/GenBank/DDBJ databases">
        <title>Complete genome sequence of microbes from the polar regions.</title>
        <authorList>
            <person name="Liao L."/>
            <person name="Chen B."/>
        </authorList>
    </citation>
    <scope>NUCLEOTIDE SEQUENCE [LARGE SCALE GENOMIC DNA]</scope>
    <source>
        <strain evidence="1 2">ZS314</strain>
    </source>
</reference>
<name>A0A7L5AGH1_9MICO</name>
<dbReference type="OrthoDB" id="5083613at2"/>